<dbReference type="InterPro" id="IPR033872">
    <property type="entry name" value="nsLTP2"/>
</dbReference>
<evidence type="ECO:0000256" key="3">
    <source>
        <dbReference type="SAM" id="MobiDB-lite"/>
    </source>
</evidence>
<reference evidence="5" key="1">
    <citation type="journal article" date="2022" name="Int. J. Mol. Sci.">
        <title>Draft Genome of Tanacetum Coccineum: Genomic Comparison of Closely Related Tanacetum-Family Plants.</title>
        <authorList>
            <person name="Yamashiro T."/>
            <person name="Shiraishi A."/>
            <person name="Nakayama K."/>
            <person name="Satake H."/>
        </authorList>
    </citation>
    <scope>NUCLEOTIDE SEQUENCE</scope>
</reference>
<keyword evidence="6" id="KW-1185">Reference proteome</keyword>
<evidence type="ECO:0000313" key="6">
    <source>
        <dbReference type="Proteomes" id="UP001151760"/>
    </source>
</evidence>
<dbReference type="PANTHER" id="PTHR33214:SF44">
    <property type="entry name" value="NON-SPECIFIC LIPID TRANSFER PROTEIN GPI-ANCHORED 33"/>
    <property type="match status" value="1"/>
</dbReference>
<reference evidence="5" key="2">
    <citation type="submission" date="2022-01" db="EMBL/GenBank/DDBJ databases">
        <authorList>
            <person name="Yamashiro T."/>
            <person name="Shiraishi A."/>
            <person name="Satake H."/>
            <person name="Nakayama K."/>
        </authorList>
    </citation>
    <scope>NUCLEOTIDE SEQUENCE</scope>
</reference>
<protein>
    <submittedName>
        <fullName evidence="5">Zf-CCHC domain-containing protein</fullName>
    </submittedName>
</protein>
<evidence type="ECO:0000256" key="4">
    <source>
        <dbReference type="SAM" id="SignalP"/>
    </source>
</evidence>
<dbReference type="Proteomes" id="UP001151760">
    <property type="component" value="Unassembled WGS sequence"/>
</dbReference>
<dbReference type="Pfam" id="PF14223">
    <property type="entry name" value="Retrotran_gag_2"/>
    <property type="match status" value="1"/>
</dbReference>
<dbReference type="PANTHER" id="PTHR33214">
    <property type="entry name" value="BIFUNCTIONAL INHIBITOR/LIPID-TRANSFER PROTEIN/SEED STORAGE 2S ALBUMIN SUPERFAMILY PROTEIN"/>
    <property type="match status" value="1"/>
</dbReference>
<keyword evidence="4" id="KW-0732">Signal</keyword>
<dbReference type="InterPro" id="IPR036312">
    <property type="entry name" value="Bifun_inhib/LTP/seed_sf"/>
</dbReference>
<sequence length="442" mass="50250">MKRSALLRCVVVVSTLLVVLMCQVPCMDAANCNYLELVACAGAITSPQPPSKDCCSKVKQQKPCFCGYLRNPQLRQYVTPEEARRVARHSKGRKIPESPWGSPIPIEDGDGDVKRFPDEDGDGDGDEAHKRGWGCGRAYNTVLINNLDVGNPLHIQTNDNSNTTLIPFKLQGNNQVKDNKIDLLAQQYEQFVISEDETIDSAFARFNTIITSLKALDEGYYSKNYVRKFFRALYPKWRAKVTTIKESKDLTSLSLDELIENLKVHEMIIKKDYEIVKSKGERKSLALKAKKESSDEECSTSGSEDEEYAMVVRDFKKFFKRRDRFVRQPRNDKKTFQRSRDDKNGPWVESFVRMQLLGEVIEIMTLLDINHFIPTLLAPSPNISFLQCSTLESAKNPSHKSLHLNTYLSETINLQAQQRDAHQEGLRSIGKALKDMMSGKQK</sequence>
<keyword evidence="2" id="KW-0446">Lipid-binding</keyword>
<feature type="chain" id="PRO_5046181229" evidence="4">
    <location>
        <begin position="30"/>
        <end position="442"/>
    </location>
</feature>
<feature type="region of interest" description="Disordered" evidence="3">
    <location>
        <begin position="88"/>
        <end position="130"/>
    </location>
</feature>
<evidence type="ECO:0000256" key="2">
    <source>
        <dbReference type="ARBA" id="ARBA00023121"/>
    </source>
</evidence>
<gene>
    <name evidence="5" type="ORF">Tco_0839296</name>
</gene>
<comment type="caution">
    <text evidence="5">The sequence shown here is derived from an EMBL/GenBank/DDBJ whole genome shotgun (WGS) entry which is preliminary data.</text>
</comment>
<evidence type="ECO:0000256" key="1">
    <source>
        <dbReference type="ARBA" id="ARBA00022448"/>
    </source>
</evidence>
<accession>A0ABQ5AS44</accession>
<dbReference type="SUPFAM" id="SSF47699">
    <property type="entry name" value="Bifunctional inhibitor/lipid-transfer protein/seed storage 2S albumin"/>
    <property type="match status" value="1"/>
</dbReference>
<dbReference type="Gene3D" id="1.10.110.10">
    <property type="entry name" value="Plant lipid-transfer and hydrophobic proteins"/>
    <property type="match status" value="1"/>
</dbReference>
<keyword evidence="1" id="KW-0813">Transport</keyword>
<dbReference type="CDD" id="cd01959">
    <property type="entry name" value="nsLTP2"/>
    <property type="match status" value="1"/>
</dbReference>
<name>A0ABQ5AS44_9ASTR</name>
<dbReference type="EMBL" id="BQNB010012539">
    <property type="protein sequence ID" value="GJT04834.1"/>
    <property type="molecule type" value="Genomic_DNA"/>
</dbReference>
<evidence type="ECO:0000313" key="5">
    <source>
        <dbReference type="EMBL" id="GJT04834.1"/>
    </source>
</evidence>
<feature type="signal peptide" evidence="4">
    <location>
        <begin position="1"/>
        <end position="29"/>
    </location>
</feature>
<organism evidence="5 6">
    <name type="scientific">Tanacetum coccineum</name>
    <dbReference type="NCBI Taxonomy" id="301880"/>
    <lineage>
        <taxon>Eukaryota</taxon>
        <taxon>Viridiplantae</taxon>
        <taxon>Streptophyta</taxon>
        <taxon>Embryophyta</taxon>
        <taxon>Tracheophyta</taxon>
        <taxon>Spermatophyta</taxon>
        <taxon>Magnoliopsida</taxon>
        <taxon>eudicotyledons</taxon>
        <taxon>Gunneridae</taxon>
        <taxon>Pentapetalae</taxon>
        <taxon>asterids</taxon>
        <taxon>campanulids</taxon>
        <taxon>Asterales</taxon>
        <taxon>Asteraceae</taxon>
        <taxon>Asteroideae</taxon>
        <taxon>Anthemideae</taxon>
        <taxon>Anthemidinae</taxon>
        <taxon>Tanacetum</taxon>
    </lineage>
</organism>
<proteinExistence type="predicted"/>